<reference evidence="3" key="2">
    <citation type="journal article" date="2023" name="IMA Fungus">
        <title>Comparative genomic study of the Penicillium genus elucidates a diverse pangenome and 15 lateral gene transfer events.</title>
        <authorList>
            <person name="Petersen C."/>
            <person name="Sorensen T."/>
            <person name="Nielsen M.R."/>
            <person name="Sondergaard T.E."/>
            <person name="Sorensen J.L."/>
            <person name="Fitzpatrick D.A."/>
            <person name="Frisvad J.C."/>
            <person name="Nielsen K.L."/>
        </authorList>
    </citation>
    <scope>NUCLEOTIDE SEQUENCE</scope>
    <source>
        <strain evidence="3">IBT 19713</strain>
    </source>
</reference>
<reference evidence="3" key="1">
    <citation type="submission" date="2022-11" db="EMBL/GenBank/DDBJ databases">
        <authorList>
            <person name="Petersen C."/>
        </authorList>
    </citation>
    <scope>NUCLEOTIDE SEQUENCE</scope>
    <source>
        <strain evidence="3">IBT 19713</strain>
    </source>
</reference>
<dbReference type="GeneID" id="83201835"/>
<feature type="compositionally biased region" description="Low complexity" evidence="1">
    <location>
        <begin position="147"/>
        <end position="161"/>
    </location>
</feature>
<feature type="region of interest" description="Disordered" evidence="1">
    <location>
        <begin position="145"/>
        <end position="167"/>
    </location>
</feature>
<evidence type="ECO:0000256" key="1">
    <source>
        <dbReference type="SAM" id="MobiDB-lite"/>
    </source>
</evidence>
<sequence length="674" mass="76005">MPTSTCVSWNTPMRQILCCLHRFFDLTKDDMVTLLSEIFGDHLEHNLTKAAMCTQWSWMRASIHGVWWHVCIEEDFEKDGIWAAHIEVIRKSAQRLAIEATERKRDNMSYPPATDQVGTPKFAEEFLESVLWVSGLPGLFEIMPLEPHGSSSGTQSPTSSHDMASPSTSALHLPVKYRSESLVTGHQKVCLWCSIEGHLHDWQEDTTDTTDQLVPTDDSMLVDENNPGGAPRPADQVILQSIESNDEMIVEEDGFGSPQDPCLSTSLASLPIVDEEDHGHAADIEIATRDGLETHVEPLAPVASLPRKILPRVLFRWSNAKSQGTNLKNELRAGMFMQLEPFSHTAISEESFLEHFKTHVSKVKKATPFISFSRHLLVPIHRCLRKGKAAKFSIIDTSKLDTLVFEAHDLVDITGTRTARWSGRGEYLVWGCVPKQAIACTIQLARLEKIARGHDDISDFLQLDTIRGTKRCDERLYSKLAEGQVAKNHSTTVDRLMMLLDMPREIRDEVKSLIIEQWAKWRWKHSEKHEINRTYDFVPFNQVDISSSDGEVVDHIMPESSTQQSHKSPSYCPSRTDLTSSESSEEEDGGGGEVDDEMASREGSNRRRDTPSEGYSVHDSSNDELDVLPSEWESLLSSESLEALERIRLRNEVMHQQQGEKDGMVRNVMHGRGC</sequence>
<feature type="compositionally biased region" description="Polar residues" evidence="1">
    <location>
        <begin position="559"/>
        <end position="579"/>
    </location>
</feature>
<feature type="domain" description="DUF7587" evidence="2">
    <location>
        <begin position="310"/>
        <end position="446"/>
    </location>
</feature>
<gene>
    <name evidence="3" type="ORF">N7468_005235</name>
</gene>
<accession>A0A9W9NYS2</accession>
<evidence type="ECO:0000313" key="4">
    <source>
        <dbReference type="Proteomes" id="UP001150941"/>
    </source>
</evidence>
<organism evidence="3 4">
    <name type="scientific">Penicillium chermesinum</name>
    <dbReference type="NCBI Taxonomy" id="63820"/>
    <lineage>
        <taxon>Eukaryota</taxon>
        <taxon>Fungi</taxon>
        <taxon>Dikarya</taxon>
        <taxon>Ascomycota</taxon>
        <taxon>Pezizomycotina</taxon>
        <taxon>Eurotiomycetes</taxon>
        <taxon>Eurotiomycetidae</taxon>
        <taxon>Eurotiales</taxon>
        <taxon>Aspergillaceae</taxon>
        <taxon>Penicillium</taxon>
    </lineage>
</organism>
<keyword evidence="4" id="KW-1185">Reference proteome</keyword>
<comment type="caution">
    <text evidence="3">The sequence shown here is derived from an EMBL/GenBank/DDBJ whole genome shotgun (WGS) entry which is preliminary data.</text>
</comment>
<evidence type="ECO:0000259" key="2">
    <source>
        <dbReference type="Pfam" id="PF24494"/>
    </source>
</evidence>
<dbReference type="Pfam" id="PF24494">
    <property type="entry name" value="DUF7587"/>
    <property type="match status" value="1"/>
</dbReference>
<dbReference type="AlphaFoldDB" id="A0A9W9NYS2"/>
<dbReference type="RefSeq" id="XP_058330272.1">
    <property type="nucleotide sequence ID" value="XM_058474532.1"/>
</dbReference>
<proteinExistence type="predicted"/>
<protein>
    <recommendedName>
        <fullName evidence="2">DUF7587 domain-containing protein</fullName>
    </recommendedName>
</protein>
<dbReference type="InterPro" id="IPR056009">
    <property type="entry name" value="DUF7587"/>
</dbReference>
<evidence type="ECO:0000313" key="3">
    <source>
        <dbReference type="EMBL" id="KAJ5232279.1"/>
    </source>
</evidence>
<name>A0A9W9NYS2_9EURO</name>
<feature type="compositionally biased region" description="Basic and acidic residues" evidence="1">
    <location>
        <begin position="598"/>
        <end position="611"/>
    </location>
</feature>
<feature type="compositionally biased region" description="Basic and acidic residues" evidence="1">
    <location>
        <begin position="655"/>
        <end position="664"/>
    </location>
</feature>
<dbReference type="EMBL" id="JAPQKS010000004">
    <property type="protein sequence ID" value="KAJ5232279.1"/>
    <property type="molecule type" value="Genomic_DNA"/>
</dbReference>
<dbReference type="OrthoDB" id="5397734at2759"/>
<feature type="region of interest" description="Disordered" evidence="1">
    <location>
        <begin position="655"/>
        <end position="674"/>
    </location>
</feature>
<feature type="compositionally biased region" description="Acidic residues" evidence="1">
    <location>
        <begin position="583"/>
        <end position="597"/>
    </location>
</feature>
<dbReference type="Proteomes" id="UP001150941">
    <property type="component" value="Unassembled WGS sequence"/>
</dbReference>
<feature type="region of interest" description="Disordered" evidence="1">
    <location>
        <begin position="558"/>
        <end position="624"/>
    </location>
</feature>